<dbReference type="EMBL" id="JACHGT010000018">
    <property type="protein sequence ID" value="MBB6038784.1"/>
    <property type="molecule type" value="Genomic_DNA"/>
</dbReference>
<sequence length="235" mass="25097">MIEPRVLVVQNHEGGGPRRVGEWLVEAGLRLDLVHGPERAPSETAVHDAVLVLGGGFMPDDDARAPWLAATRAIVRRALDEGTPMLGICLGGQLLAHVAGGVVEADVGAPETGSVPIRVRAEAEDDRLFGGLPPVVTAIEHHIDAVTRLPEGAAWLAETDICPFQAFRVGEVAWGTQFHPEVAPDSLLSWDAEKLRAQGLDKAAVYEAAVADEPLATPVWRSVVGRFAEVVRERA</sequence>
<keyword evidence="2" id="KW-0315">Glutamine amidotransferase</keyword>
<evidence type="ECO:0000259" key="1">
    <source>
        <dbReference type="Pfam" id="PF00117"/>
    </source>
</evidence>
<keyword evidence="3" id="KW-1185">Reference proteome</keyword>
<name>A0A841FSK2_9ACTN</name>
<evidence type="ECO:0000313" key="3">
    <source>
        <dbReference type="Proteomes" id="UP000548476"/>
    </source>
</evidence>
<gene>
    <name evidence="2" type="ORF">HNR73_006670</name>
</gene>
<dbReference type="PROSITE" id="PS51273">
    <property type="entry name" value="GATASE_TYPE_1"/>
    <property type="match status" value="1"/>
</dbReference>
<keyword evidence="2" id="KW-0808">Transferase</keyword>
<reference evidence="2 3" key="1">
    <citation type="submission" date="2020-08" db="EMBL/GenBank/DDBJ databases">
        <title>Genomic Encyclopedia of Type Strains, Phase IV (KMG-IV): sequencing the most valuable type-strain genomes for metagenomic binning, comparative biology and taxonomic classification.</title>
        <authorList>
            <person name="Goeker M."/>
        </authorList>
    </citation>
    <scope>NUCLEOTIDE SEQUENCE [LARGE SCALE GENOMIC DNA]</scope>
    <source>
        <strain evidence="2 3">YIM 65646</strain>
    </source>
</reference>
<dbReference type="PANTHER" id="PTHR42695">
    <property type="entry name" value="GLUTAMINE AMIDOTRANSFERASE YLR126C-RELATED"/>
    <property type="match status" value="1"/>
</dbReference>
<comment type="caution">
    <text evidence="2">The sequence shown here is derived from an EMBL/GenBank/DDBJ whole genome shotgun (WGS) entry which is preliminary data.</text>
</comment>
<dbReference type="Gene3D" id="3.40.50.880">
    <property type="match status" value="1"/>
</dbReference>
<dbReference type="GO" id="GO:0005829">
    <property type="term" value="C:cytosol"/>
    <property type="evidence" value="ECO:0007669"/>
    <property type="project" value="TreeGrafter"/>
</dbReference>
<proteinExistence type="predicted"/>
<dbReference type="AlphaFoldDB" id="A0A841FSK2"/>
<protein>
    <submittedName>
        <fullName evidence="2">GMP synthase-like glutamine amidotransferase</fullName>
    </submittedName>
</protein>
<dbReference type="GO" id="GO:0016740">
    <property type="term" value="F:transferase activity"/>
    <property type="evidence" value="ECO:0007669"/>
    <property type="project" value="UniProtKB-KW"/>
</dbReference>
<organism evidence="2 3">
    <name type="scientific">Phytomonospora endophytica</name>
    <dbReference type="NCBI Taxonomy" id="714109"/>
    <lineage>
        <taxon>Bacteria</taxon>
        <taxon>Bacillati</taxon>
        <taxon>Actinomycetota</taxon>
        <taxon>Actinomycetes</taxon>
        <taxon>Micromonosporales</taxon>
        <taxon>Micromonosporaceae</taxon>
        <taxon>Phytomonospora</taxon>
    </lineage>
</organism>
<dbReference type="PANTHER" id="PTHR42695:SF5">
    <property type="entry name" value="GLUTAMINE AMIDOTRANSFERASE YLR126C-RELATED"/>
    <property type="match status" value="1"/>
</dbReference>
<feature type="domain" description="Glutamine amidotransferase" evidence="1">
    <location>
        <begin position="24"/>
        <end position="184"/>
    </location>
</feature>
<dbReference type="InterPro" id="IPR029062">
    <property type="entry name" value="Class_I_gatase-like"/>
</dbReference>
<dbReference type="CDD" id="cd01741">
    <property type="entry name" value="GATase1_1"/>
    <property type="match status" value="1"/>
</dbReference>
<dbReference type="SUPFAM" id="SSF52317">
    <property type="entry name" value="Class I glutamine amidotransferase-like"/>
    <property type="match status" value="1"/>
</dbReference>
<dbReference type="InterPro" id="IPR017926">
    <property type="entry name" value="GATASE"/>
</dbReference>
<evidence type="ECO:0000313" key="2">
    <source>
        <dbReference type="EMBL" id="MBB6038784.1"/>
    </source>
</evidence>
<dbReference type="RefSeq" id="WP_184791591.1">
    <property type="nucleotide sequence ID" value="NZ_BONT01000060.1"/>
</dbReference>
<dbReference type="Proteomes" id="UP000548476">
    <property type="component" value="Unassembled WGS sequence"/>
</dbReference>
<accession>A0A841FSK2</accession>
<dbReference type="Pfam" id="PF00117">
    <property type="entry name" value="GATase"/>
    <property type="match status" value="1"/>
</dbReference>
<dbReference type="InterPro" id="IPR044992">
    <property type="entry name" value="ChyE-like"/>
</dbReference>